<keyword evidence="2" id="KW-1185">Reference proteome</keyword>
<proteinExistence type="predicted"/>
<comment type="caution">
    <text evidence="1">The sequence shown here is derived from an EMBL/GenBank/DDBJ whole genome shotgun (WGS) entry which is preliminary data.</text>
</comment>
<dbReference type="AlphaFoldDB" id="A0AAV7L452"/>
<sequence length="86" mass="9609">MFTSLRHQGKNINRIVQEHRTCTDRTTNTQVHMYGTRCQYTSARVTGTRGAPHTEDQARGFSSRLLGAEVVRKVAELVSTFGSLAL</sequence>
<dbReference type="Proteomes" id="UP001066276">
    <property type="component" value="Chromosome 12"/>
</dbReference>
<dbReference type="EMBL" id="JANPWB010000016">
    <property type="protein sequence ID" value="KAJ1085674.1"/>
    <property type="molecule type" value="Genomic_DNA"/>
</dbReference>
<evidence type="ECO:0000313" key="1">
    <source>
        <dbReference type="EMBL" id="KAJ1085674.1"/>
    </source>
</evidence>
<evidence type="ECO:0000313" key="2">
    <source>
        <dbReference type="Proteomes" id="UP001066276"/>
    </source>
</evidence>
<organism evidence="1 2">
    <name type="scientific">Pleurodeles waltl</name>
    <name type="common">Iberian ribbed newt</name>
    <dbReference type="NCBI Taxonomy" id="8319"/>
    <lineage>
        <taxon>Eukaryota</taxon>
        <taxon>Metazoa</taxon>
        <taxon>Chordata</taxon>
        <taxon>Craniata</taxon>
        <taxon>Vertebrata</taxon>
        <taxon>Euteleostomi</taxon>
        <taxon>Amphibia</taxon>
        <taxon>Batrachia</taxon>
        <taxon>Caudata</taxon>
        <taxon>Salamandroidea</taxon>
        <taxon>Salamandridae</taxon>
        <taxon>Pleurodelinae</taxon>
        <taxon>Pleurodeles</taxon>
    </lineage>
</organism>
<reference evidence="1" key="1">
    <citation type="journal article" date="2022" name="bioRxiv">
        <title>Sequencing and chromosome-scale assembly of the giantPleurodeles waltlgenome.</title>
        <authorList>
            <person name="Brown T."/>
            <person name="Elewa A."/>
            <person name="Iarovenko S."/>
            <person name="Subramanian E."/>
            <person name="Araus A.J."/>
            <person name="Petzold A."/>
            <person name="Susuki M."/>
            <person name="Suzuki K.-i.T."/>
            <person name="Hayashi T."/>
            <person name="Toyoda A."/>
            <person name="Oliveira C."/>
            <person name="Osipova E."/>
            <person name="Leigh N.D."/>
            <person name="Simon A."/>
            <person name="Yun M.H."/>
        </authorList>
    </citation>
    <scope>NUCLEOTIDE SEQUENCE</scope>
    <source>
        <strain evidence="1">20211129_DDA</strain>
        <tissue evidence="1">Liver</tissue>
    </source>
</reference>
<gene>
    <name evidence="1" type="ORF">NDU88_005800</name>
</gene>
<name>A0AAV7L452_PLEWA</name>
<accession>A0AAV7L452</accession>
<protein>
    <submittedName>
        <fullName evidence="1">Uncharacterized protein</fullName>
    </submittedName>
</protein>